<sequence>MRSLHNAVFLEDRGYAVEKYLITPYRNPESSEEISFNNAHKQQRIVIERCFGQLKQKFSMLQYLMLPSSRFP</sequence>
<evidence type="ECO:0000313" key="4">
    <source>
        <dbReference type="EMBL" id="RZB38612.1"/>
    </source>
</evidence>
<dbReference type="STRING" id="1661398.A0A482V155"/>
<keyword evidence="2" id="KW-0479">Metal-binding</keyword>
<dbReference type="Proteomes" id="UP000292052">
    <property type="component" value="Unassembled WGS sequence"/>
</dbReference>
<comment type="cofactor">
    <cofactor evidence="1">
        <name>a divalent metal cation</name>
        <dbReference type="ChEBI" id="CHEBI:60240"/>
    </cofactor>
</comment>
<keyword evidence="5" id="KW-1185">Reference proteome</keyword>
<evidence type="ECO:0000256" key="2">
    <source>
        <dbReference type="ARBA" id="ARBA00022723"/>
    </source>
</evidence>
<dbReference type="EMBL" id="QDEB01135351">
    <property type="protein sequence ID" value="RZB38612.1"/>
    <property type="molecule type" value="Genomic_DNA"/>
</dbReference>
<name>A0A482V155_ASBVE</name>
<proteinExistence type="predicted"/>
<feature type="domain" description="DDE Tnp4" evidence="3">
    <location>
        <begin position="7"/>
        <end position="62"/>
    </location>
</feature>
<dbReference type="InterPro" id="IPR027806">
    <property type="entry name" value="HARBI1_dom"/>
</dbReference>
<evidence type="ECO:0000313" key="5">
    <source>
        <dbReference type="Proteomes" id="UP000292052"/>
    </source>
</evidence>
<protein>
    <submittedName>
        <fullName evidence="4">DDE Tnp 4 domain containing protein</fullName>
    </submittedName>
</protein>
<dbReference type="GO" id="GO:0046872">
    <property type="term" value="F:metal ion binding"/>
    <property type="evidence" value="ECO:0007669"/>
    <property type="project" value="UniProtKB-KW"/>
</dbReference>
<gene>
    <name evidence="4" type="ORF">BDFB_010338</name>
</gene>
<evidence type="ECO:0000259" key="3">
    <source>
        <dbReference type="Pfam" id="PF13359"/>
    </source>
</evidence>
<accession>A0A482V155</accession>
<dbReference type="Pfam" id="PF13359">
    <property type="entry name" value="DDE_Tnp_4"/>
    <property type="match status" value="1"/>
</dbReference>
<dbReference type="AlphaFoldDB" id="A0A482V155"/>
<evidence type="ECO:0000256" key="1">
    <source>
        <dbReference type="ARBA" id="ARBA00001968"/>
    </source>
</evidence>
<dbReference type="OrthoDB" id="6764361at2759"/>
<comment type="caution">
    <text evidence="4">The sequence shown here is derived from an EMBL/GenBank/DDBJ whole genome shotgun (WGS) entry which is preliminary data.</text>
</comment>
<reference evidence="4 5" key="1">
    <citation type="submission" date="2017-03" db="EMBL/GenBank/DDBJ databases">
        <title>Genome of the blue death feigning beetle - Asbolus verrucosus.</title>
        <authorList>
            <person name="Rider S.D."/>
        </authorList>
    </citation>
    <scope>NUCLEOTIDE SEQUENCE [LARGE SCALE GENOMIC DNA]</scope>
    <source>
        <strain evidence="4">Butters</strain>
        <tissue evidence="4">Head and leg muscle</tissue>
    </source>
</reference>
<organism evidence="4 5">
    <name type="scientific">Asbolus verrucosus</name>
    <name type="common">Desert ironclad beetle</name>
    <dbReference type="NCBI Taxonomy" id="1661398"/>
    <lineage>
        <taxon>Eukaryota</taxon>
        <taxon>Metazoa</taxon>
        <taxon>Ecdysozoa</taxon>
        <taxon>Arthropoda</taxon>
        <taxon>Hexapoda</taxon>
        <taxon>Insecta</taxon>
        <taxon>Pterygota</taxon>
        <taxon>Neoptera</taxon>
        <taxon>Endopterygota</taxon>
        <taxon>Coleoptera</taxon>
        <taxon>Polyphaga</taxon>
        <taxon>Cucujiformia</taxon>
        <taxon>Tenebrionidae</taxon>
        <taxon>Pimeliinae</taxon>
        <taxon>Asbolus</taxon>
    </lineage>
</organism>